<dbReference type="Proteomes" id="UP001212821">
    <property type="component" value="Chromosome"/>
</dbReference>
<proteinExistence type="inferred from homology"/>
<feature type="transmembrane region" description="Helical" evidence="7">
    <location>
        <begin position="95"/>
        <end position="119"/>
    </location>
</feature>
<dbReference type="InterPro" id="IPR000515">
    <property type="entry name" value="MetI-like"/>
</dbReference>
<evidence type="ECO:0000313" key="10">
    <source>
        <dbReference type="EMBL" id="WBP86291.1"/>
    </source>
</evidence>
<keyword evidence="2 7" id="KW-0813">Transport</keyword>
<dbReference type="EMBL" id="CP115450">
    <property type="protein sequence ID" value="WBP86291.1"/>
    <property type="molecule type" value="Genomic_DNA"/>
</dbReference>
<evidence type="ECO:0000256" key="2">
    <source>
        <dbReference type="ARBA" id="ARBA00022448"/>
    </source>
</evidence>
<protein>
    <submittedName>
        <fullName evidence="10">Sugar ABC transporter permease</fullName>
    </submittedName>
</protein>
<organism evidence="10 11">
    <name type="scientific">Kitasatospora cathayae</name>
    <dbReference type="NCBI Taxonomy" id="3004092"/>
    <lineage>
        <taxon>Bacteria</taxon>
        <taxon>Bacillati</taxon>
        <taxon>Actinomycetota</taxon>
        <taxon>Actinomycetes</taxon>
        <taxon>Kitasatosporales</taxon>
        <taxon>Streptomycetaceae</taxon>
        <taxon>Kitasatospora</taxon>
    </lineage>
</organism>
<feature type="transmembrane region" description="Helical" evidence="7">
    <location>
        <begin position="293"/>
        <end position="310"/>
    </location>
</feature>
<feature type="compositionally biased region" description="Low complexity" evidence="8">
    <location>
        <begin position="1"/>
        <end position="19"/>
    </location>
</feature>
<dbReference type="InterPro" id="IPR035906">
    <property type="entry name" value="MetI-like_sf"/>
</dbReference>
<evidence type="ECO:0000256" key="1">
    <source>
        <dbReference type="ARBA" id="ARBA00004651"/>
    </source>
</evidence>
<evidence type="ECO:0000256" key="4">
    <source>
        <dbReference type="ARBA" id="ARBA00022692"/>
    </source>
</evidence>
<evidence type="ECO:0000259" key="9">
    <source>
        <dbReference type="PROSITE" id="PS50928"/>
    </source>
</evidence>
<keyword evidence="11" id="KW-1185">Reference proteome</keyword>
<feature type="transmembrane region" description="Helical" evidence="7">
    <location>
        <begin position="237"/>
        <end position="254"/>
    </location>
</feature>
<feature type="region of interest" description="Disordered" evidence="8">
    <location>
        <begin position="1"/>
        <end position="24"/>
    </location>
</feature>
<evidence type="ECO:0000256" key="6">
    <source>
        <dbReference type="ARBA" id="ARBA00023136"/>
    </source>
</evidence>
<feature type="domain" description="ABC transmembrane type-1" evidence="9">
    <location>
        <begin position="95"/>
        <end position="306"/>
    </location>
</feature>
<feature type="transmembrane region" description="Helical" evidence="7">
    <location>
        <begin position="32"/>
        <end position="56"/>
    </location>
</feature>
<comment type="subcellular location">
    <subcellularLocation>
        <location evidence="1 7">Cell membrane</location>
        <topology evidence="1 7">Multi-pass membrane protein</topology>
    </subcellularLocation>
</comment>
<evidence type="ECO:0000256" key="3">
    <source>
        <dbReference type="ARBA" id="ARBA00022475"/>
    </source>
</evidence>
<feature type="transmembrane region" description="Helical" evidence="7">
    <location>
        <begin position="131"/>
        <end position="153"/>
    </location>
</feature>
<sequence length="317" mass="34157">MTTALAGRTARQAPAGRPARPTRRARRQARTVALFLAPFLLLFTALYLAPIGYTVYQSLYRMHRSGLGLSAPTQTFSGLANYATALGDPDFRGSLLRVLLIGAVQVPLMLLLALVLALLLDARSTMFKRFFRLAFFLPYALPGVVGAIMWSYLVAPGLSPITAAAHHLGLHLNLTSDSMLGPTIGNMLTWGWTGYNMLIIYSALQAIPAELSEAATMDGCSAVAIAWRIKVPMVRPALVLTTVFSIIGTAQLYNEPAILHNVAPNLSSTYTPIYAAYDAVNANNFNAAATESVILALLAFVLSFGFLRLVQRRGGAL</sequence>
<gene>
    <name evidence="10" type="ORF">O1G21_10855</name>
</gene>
<dbReference type="SUPFAM" id="SSF161098">
    <property type="entry name" value="MetI-like"/>
    <property type="match status" value="1"/>
</dbReference>
<accession>A0ABY7Q0Z1</accession>
<keyword evidence="6 7" id="KW-0472">Membrane</keyword>
<dbReference type="PROSITE" id="PS50928">
    <property type="entry name" value="ABC_TM1"/>
    <property type="match status" value="1"/>
</dbReference>
<evidence type="ECO:0000256" key="8">
    <source>
        <dbReference type="SAM" id="MobiDB-lite"/>
    </source>
</evidence>
<feature type="transmembrane region" description="Helical" evidence="7">
    <location>
        <begin position="187"/>
        <end position="207"/>
    </location>
</feature>
<evidence type="ECO:0000256" key="5">
    <source>
        <dbReference type="ARBA" id="ARBA00022989"/>
    </source>
</evidence>
<keyword evidence="4 7" id="KW-0812">Transmembrane</keyword>
<keyword evidence="5 7" id="KW-1133">Transmembrane helix</keyword>
<dbReference type="PANTHER" id="PTHR43227:SF8">
    <property type="entry name" value="DIACETYLCHITOBIOSE UPTAKE SYSTEM PERMEASE PROTEIN DASB"/>
    <property type="match status" value="1"/>
</dbReference>
<dbReference type="InterPro" id="IPR050809">
    <property type="entry name" value="UgpAE/MalFG_permease"/>
</dbReference>
<dbReference type="PANTHER" id="PTHR43227">
    <property type="entry name" value="BLL4140 PROTEIN"/>
    <property type="match status" value="1"/>
</dbReference>
<dbReference type="Pfam" id="PF00528">
    <property type="entry name" value="BPD_transp_1"/>
    <property type="match status" value="1"/>
</dbReference>
<name>A0ABY7Q0Z1_9ACTN</name>
<evidence type="ECO:0000313" key="11">
    <source>
        <dbReference type="Proteomes" id="UP001212821"/>
    </source>
</evidence>
<comment type="similarity">
    <text evidence="7">Belongs to the binding-protein-dependent transport system permease family.</text>
</comment>
<dbReference type="Gene3D" id="1.10.3720.10">
    <property type="entry name" value="MetI-like"/>
    <property type="match status" value="1"/>
</dbReference>
<dbReference type="RefSeq" id="WP_270142844.1">
    <property type="nucleotide sequence ID" value="NZ_CP115450.1"/>
</dbReference>
<keyword evidence="3" id="KW-1003">Cell membrane</keyword>
<reference evidence="11" key="1">
    <citation type="submission" date="2022-12" db="EMBL/GenBank/DDBJ databases">
        <authorList>
            <person name="Mo P."/>
        </authorList>
    </citation>
    <scope>NUCLEOTIDE SEQUENCE [LARGE SCALE GENOMIC DNA]</scope>
    <source>
        <strain evidence="11">HUAS 3-15</strain>
    </source>
</reference>
<evidence type="ECO:0000256" key="7">
    <source>
        <dbReference type="RuleBase" id="RU363032"/>
    </source>
</evidence>
<dbReference type="CDD" id="cd06261">
    <property type="entry name" value="TM_PBP2"/>
    <property type="match status" value="1"/>
</dbReference>